<proteinExistence type="predicted"/>
<dbReference type="Proteomes" id="UP001595191">
    <property type="component" value="Unassembled WGS sequence"/>
</dbReference>
<name>A0ACC7LH58_9FLAO</name>
<accession>A0ACC7LH58</accession>
<evidence type="ECO:0000313" key="2">
    <source>
        <dbReference type="Proteomes" id="UP001595191"/>
    </source>
</evidence>
<sequence>MMESKHIIELLPDYLDGLLEENLKASVASHLKECEICSQELSQFKELLNAFKNEESAVPPSRIEAKFLKQLEEEKLMVSKVVPINSSSNGKRNSWAVNLLKIAASVILLVGAFLTGKYQTTSDDSKEIAQLTAEKMEFQQMAMLSLMENESASKRIQGVNSIEGFKNPDEAIVKALADRMLHDKNTNVRLAAVEALGNYTSSETVKNAFIEALKTEKDPSIQITIIHTLVNIHERKAIEPMKKLLNEEETQPFVKDKIESLLPNII</sequence>
<gene>
    <name evidence="1" type="ORF">ACEZ3G_04985</name>
</gene>
<comment type="caution">
    <text evidence="1">The sequence shown here is derived from an EMBL/GenBank/DDBJ whole genome shotgun (WGS) entry which is preliminary data.</text>
</comment>
<dbReference type="EMBL" id="JBHFPV010000001">
    <property type="protein sequence ID" value="MFH6602820.1"/>
    <property type="molecule type" value="Genomic_DNA"/>
</dbReference>
<keyword evidence="2" id="KW-1185">Reference proteome</keyword>
<reference evidence="1" key="1">
    <citation type="submission" date="2024-09" db="EMBL/GenBank/DDBJ databases">
        <authorList>
            <person name="Liu J."/>
        </authorList>
    </citation>
    <scope>NUCLEOTIDE SEQUENCE</scope>
    <source>
        <strain evidence="1">NBU2967</strain>
    </source>
</reference>
<evidence type="ECO:0000313" key="1">
    <source>
        <dbReference type="EMBL" id="MFH6602820.1"/>
    </source>
</evidence>
<organism evidence="1 2">
    <name type="scientific">Meishania litoralis</name>
    <dbReference type="NCBI Taxonomy" id="3434685"/>
    <lineage>
        <taxon>Bacteria</taxon>
        <taxon>Pseudomonadati</taxon>
        <taxon>Bacteroidota</taxon>
        <taxon>Flavobacteriia</taxon>
        <taxon>Flavobacteriales</taxon>
        <taxon>Flavobacteriaceae</taxon>
        <taxon>Meishania</taxon>
    </lineage>
</organism>
<protein>
    <submittedName>
        <fullName evidence="1">HEAT repeat domain-containing protein</fullName>
    </submittedName>
</protein>